<organism evidence="1 2">
    <name type="scientific">Candidatus Liberibacter europaeus</name>
    <dbReference type="NCBI Taxonomy" id="744859"/>
    <lineage>
        <taxon>Bacteria</taxon>
        <taxon>Pseudomonadati</taxon>
        <taxon>Pseudomonadota</taxon>
        <taxon>Alphaproteobacteria</taxon>
        <taxon>Hyphomicrobiales</taxon>
        <taxon>Rhizobiaceae</taxon>
        <taxon>Liberibacter</taxon>
    </lineage>
</organism>
<protein>
    <submittedName>
        <fullName evidence="1">Uncharacterized protein</fullName>
    </submittedName>
</protein>
<sequence length="134" mass="15079">MVFLFLQQFPTPSSKQNERFNMNIETIEQAIKTRDTTTLLQFQKLITNGLSQILQDKPQIGPATITPPKTDTSGLKKRVTNLALSFIERGGKEGKVKFLNEVIVPTLGEPKTFADCTIEDLDKLETRLLELEDA</sequence>
<reference evidence="2" key="1">
    <citation type="submission" date="2018-02" db="EMBL/GenBank/DDBJ databases">
        <title>Genome sequence of Candidatus Liberibacter europaeus.</title>
        <authorList>
            <person name="Frampton R.A."/>
            <person name="Thompson S.M."/>
            <person name="David C."/>
            <person name="Addison S.M."/>
            <person name="Smith G.R."/>
        </authorList>
    </citation>
    <scope>NUCLEOTIDE SEQUENCE [LARGE SCALE GENOMIC DNA]</scope>
</reference>
<proteinExistence type="predicted"/>
<evidence type="ECO:0000313" key="1">
    <source>
        <dbReference type="EMBL" id="PTL86198.1"/>
    </source>
</evidence>
<evidence type="ECO:0000313" key="2">
    <source>
        <dbReference type="Proteomes" id="UP000240811"/>
    </source>
</evidence>
<dbReference type="AlphaFoldDB" id="A0A2T4VWP6"/>
<accession>A0A2T4VWP6</accession>
<dbReference type="EMBL" id="PSQJ01000006">
    <property type="protein sequence ID" value="PTL86198.1"/>
    <property type="molecule type" value="Genomic_DNA"/>
</dbReference>
<name>A0A2T4VWP6_9HYPH</name>
<comment type="caution">
    <text evidence="1">The sequence shown here is derived from an EMBL/GenBank/DDBJ whole genome shotgun (WGS) entry which is preliminary data.</text>
</comment>
<dbReference type="Proteomes" id="UP000240811">
    <property type="component" value="Unassembled WGS sequence"/>
</dbReference>
<gene>
    <name evidence="1" type="ORF">C4617_04840</name>
</gene>